<name>A0A8J2PKQ2_9HEXA</name>
<gene>
    <name evidence="1" type="ORF">AFUS01_LOCUS36972</name>
</gene>
<evidence type="ECO:0000313" key="2">
    <source>
        <dbReference type="Proteomes" id="UP000708208"/>
    </source>
</evidence>
<accession>A0A8J2PKQ2</accession>
<dbReference type="Proteomes" id="UP000708208">
    <property type="component" value="Unassembled WGS sequence"/>
</dbReference>
<feature type="non-terminal residue" evidence="1">
    <location>
        <position position="1"/>
    </location>
</feature>
<comment type="caution">
    <text evidence="1">The sequence shown here is derived from an EMBL/GenBank/DDBJ whole genome shotgun (WGS) entry which is preliminary data.</text>
</comment>
<sequence>FLLEVSNLLSTYCE</sequence>
<evidence type="ECO:0000313" key="1">
    <source>
        <dbReference type="EMBL" id="CAG7826949.1"/>
    </source>
</evidence>
<keyword evidence="2" id="KW-1185">Reference proteome</keyword>
<protein>
    <submittedName>
        <fullName evidence="1">Uncharacterized protein</fullName>
    </submittedName>
</protein>
<proteinExistence type="predicted"/>
<dbReference type="EMBL" id="CAJVCH010541745">
    <property type="protein sequence ID" value="CAG7826949.1"/>
    <property type="molecule type" value="Genomic_DNA"/>
</dbReference>
<organism evidence="1 2">
    <name type="scientific">Allacma fusca</name>
    <dbReference type="NCBI Taxonomy" id="39272"/>
    <lineage>
        <taxon>Eukaryota</taxon>
        <taxon>Metazoa</taxon>
        <taxon>Ecdysozoa</taxon>
        <taxon>Arthropoda</taxon>
        <taxon>Hexapoda</taxon>
        <taxon>Collembola</taxon>
        <taxon>Symphypleona</taxon>
        <taxon>Sminthuridae</taxon>
        <taxon>Allacma</taxon>
    </lineage>
</organism>
<reference evidence="1" key="1">
    <citation type="submission" date="2021-06" db="EMBL/GenBank/DDBJ databases">
        <authorList>
            <person name="Hodson N. C."/>
            <person name="Mongue J. A."/>
            <person name="Jaron S. K."/>
        </authorList>
    </citation>
    <scope>NUCLEOTIDE SEQUENCE</scope>
</reference>